<feature type="signal peptide" evidence="1">
    <location>
        <begin position="1"/>
        <end position="16"/>
    </location>
</feature>
<evidence type="ECO:0008006" key="4">
    <source>
        <dbReference type="Google" id="ProtNLM"/>
    </source>
</evidence>
<proteinExistence type="predicted"/>
<organism evidence="2 3">
    <name type="scientific">Ancylostoma ceylanicum</name>
    <dbReference type="NCBI Taxonomy" id="53326"/>
    <lineage>
        <taxon>Eukaryota</taxon>
        <taxon>Metazoa</taxon>
        <taxon>Ecdysozoa</taxon>
        <taxon>Nematoda</taxon>
        <taxon>Chromadorea</taxon>
        <taxon>Rhabditida</taxon>
        <taxon>Rhabditina</taxon>
        <taxon>Rhabditomorpha</taxon>
        <taxon>Strongyloidea</taxon>
        <taxon>Ancylostomatidae</taxon>
        <taxon>Ancylostomatinae</taxon>
        <taxon>Ancylostoma</taxon>
    </lineage>
</organism>
<evidence type="ECO:0000256" key="1">
    <source>
        <dbReference type="SAM" id="SignalP"/>
    </source>
</evidence>
<gene>
    <name evidence="2" type="primary">Acey_s0651.g1146</name>
    <name evidence="2" type="ORF">Y032_0651g1146</name>
</gene>
<keyword evidence="1" id="KW-0732">Signal</keyword>
<accession>A0A016WJ06</accession>
<evidence type="ECO:0000313" key="3">
    <source>
        <dbReference type="Proteomes" id="UP000024635"/>
    </source>
</evidence>
<dbReference type="AlphaFoldDB" id="A0A016WJ06"/>
<keyword evidence="3" id="KW-1185">Reference proteome</keyword>
<comment type="caution">
    <text evidence="2">The sequence shown here is derived from an EMBL/GenBank/DDBJ whole genome shotgun (WGS) entry which is preliminary data.</text>
</comment>
<dbReference type="Proteomes" id="UP000024635">
    <property type="component" value="Unassembled WGS sequence"/>
</dbReference>
<name>A0A016WJ06_9BILA</name>
<reference evidence="3" key="1">
    <citation type="journal article" date="2015" name="Nat. Genet.">
        <title>The genome and transcriptome of the zoonotic hookworm Ancylostoma ceylanicum identify infection-specific gene families.</title>
        <authorList>
            <person name="Schwarz E.M."/>
            <person name="Hu Y."/>
            <person name="Antoshechkin I."/>
            <person name="Miller M.M."/>
            <person name="Sternberg P.W."/>
            <person name="Aroian R.V."/>
        </authorList>
    </citation>
    <scope>NUCLEOTIDE SEQUENCE</scope>
    <source>
        <strain evidence="3">HY135</strain>
    </source>
</reference>
<dbReference type="EMBL" id="JARK01000251">
    <property type="protein sequence ID" value="EYC39556.1"/>
    <property type="molecule type" value="Genomic_DNA"/>
</dbReference>
<evidence type="ECO:0000313" key="2">
    <source>
        <dbReference type="EMBL" id="EYC39556.1"/>
    </source>
</evidence>
<protein>
    <recommendedName>
        <fullName evidence="4">Nematode fatty acid retinoid binding protein</fullName>
    </recommendedName>
</protein>
<sequence length="130" mass="14047">MILILAHFVLTSSVICEPEPGSFENIASAMKNFTDETREWILKAAEGIKGIKAKIMGETSANKSVKQGGAQAGNNFGIGANGTSSDHLKNFSPQVREAFYAIGDAKLTNRTTEEQLAEVGDFFLKNHVID</sequence>
<feature type="chain" id="PRO_5001494750" description="Nematode fatty acid retinoid binding protein" evidence="1">
    <location>
        <begin position="17"/>
        <end position="130"/>
    </location>
</feature>